<keyword evidence="2" id="KW-0812">Transmembrane</keyword>
<keyword evidence="2" id="KW-1133">Transmembrane helix</keyword>
<accession>A0A8S3V8Q2</accession>
<dbReference type="GO" id="GO:0015347">
    <property type="term" value="F:sodium-independent organic anion transmembrane transporter activity"/>
    <property type="evidence" value="ECO:0007669"/>
    <property type="project" value="TreeGrafter"/>
</dbReference>
<gene>
    <name evidence="3" type="ORF">MEDL_62874</name>
</gene>
<sequence length="356" mass="37889">MTDSGHQKEERQVKHRRDSFPVSFMKHSSQFKKLEVSFAQFTRGHQTLLSKGICLKKHKSLEGRQNGRSYYNHREHNISITPADPRWVGAWWISFLASGAIMFIVAIPMIAYPKQLPGSAAIQAKRKSEAYQGKQANKVKDENFGKSWKDFPIAMWNLVLNPTFLFMSLGACTEGAIISGVATFGPKFFAEKFNLPPAFAGLIMGCVTVPGAGDVKSVSLFCITVGCVTVPGSDDVKSVSLFCIIVGCVPVPGAGDVKSVSLFCITVGCVTVPGAGDVKSVSLFCITVGCVTVPGAGDVKSVSLFCITVGCVTVPGAGDVKSVSLFFIIVGCVTVQGAGDVKSVSLLCIIEGCVTV</sequence>
<dbReference type="OrthoDB" id="5062115at2759"/>
<dbReference type="SUPFAM" id="SSF103473">
    <property type="entry name" value="MFS general substrate transporter"/>
    <property type="match status" value="1"/>
</dbReference>
<keyword evidence="4" id="KW-1185">Reference proteome</keyword>
<dbReference type="AlphaFoldDB" id="A0A8S3V8Q2"/>
<dbReference type="Pfam" id="PF03137">
    <property type="entry name" value="OATP"/>
    <property type="match status" value="1"/>
</dbReference>
<reference evidence="3" key="1">
    <citation type="submission" date="2021-03" db="EMBL/GenBank/DDBJ databases">
        <authorList>
            <person name="Bekaert M."/>
        </authorList>
    </citation>
    <scope>NUCLEOTIDE SEQUENCE</scope>
</reference>
<keyword evidence="1" id="KW-1015">Disulfide bond</keyword>
<comment type="caution">
    <text evidence="3">The sequence shown here is derived from an EMBL/GenBank/DDBJ whole genome shotgun (WGS) entry which is preliminary data.</text>
</comment>
<dbReference type="InterPro" id="IPR036259">
    <property type="entry name" value="MFS_trans_sf"/>
</dbReference>
<proteinExistence type="predicted"/>
<protein>
    <submittedName>
        <fullName evidence="3">SLCO4A</fullName>
    </submittedName>
</protein>
<dbReference type="Proteomes" id="UP000683360">
    <property type="component" value="Unassembled WGS sequence"/>
</dbReference>
<dbReference type="PANTHER" id="PTHR11388:SF160">
    <property type="entry name" value="SOLUTE CARRIER ORGANIC ANION TRANSPORTER FAMILY MEMBER"/>
    <property type="match status" value="1"/>
</dbReference>
<feature type="transmembrane region" description="Helical" evidence="2">
    <location>
        <begin position="91"/>
        <end position="112"/>
    </location>
</feature>
<evidence type="ECO:0000313" key="4">
    <source>
        <dbReference type="Proteomes" id="UP000683360"/>
    </source>
</evidence>
<dbReference type="GO" id="GO:0043252">
    <property type="term" value="P:sodium-independent organic anion transport"/>
    <property type="evidence" value="ECO:0007669"/>
    <property type="project" value="TreeGrafter"/>
</dbReference>
<dbReference type="EMBL" id="CAJPWZ010003078">
    <property type="protein sequence ID" value="CAG2251196.1"/>
    <property type="molecule type" value="Genomic_DNA"/>
</dbReference>
<organism evidence="3 4">
    <name type="scientific">Mytilus edulis</name>
    <name type="common">Blue mussel</name>
    <dbReference type="NCBI Taxonomy" id="6550"/>
    <lineage>
        <taxon>Eukaryota</taxon>
        <taxon>Metazoa</taxon>
        <taxon>Spiralia</taxon>
        <taxon>Lophotrochozoa</taxon>
        <taxon>Mollusca</taxon>
        <taxon>Bivalvia</taxon>
        <taxon>Autobranchia</taxon>
        <taxon>Pteriomorphia</taxon>
        <taxon>Mytilida</taxon>
        <taxon>Mytiloidea</taxon>
        <taxon>Mytilidae</taxon>
        <taxon>Mytilinae</taxon>
        <taxon>Mytilus</taxon>
    </lineage>
</organism>
<keyword evidence="2" id="KW-0472">Membrane</keyword>
<evidence type="ECO:0000256" key="1">
    <source>
        <dbReference type="ARBA" id="ARBA00023157"/>
    </source>
</evidence>
<dbReference type="InterPro" id="IPR004156">
    <property type="entry name" value="OATP"/>
</dbReference>
<evidence type="ECO:0000256" key="2">
    <source>
        <dbReference type="SAM" id="Phobius"/>
    </source>
</evidence>
<evidence type="ECO:0000313" key="3">
    <source>
        <dbReference type="EMBL" id="CAG2251196.1"/>
    </source>
</evidence>
<dbReference type="GO" id="GO:0016323">
    <property type="term" value="C:basolateral plasma membrane"/>
    <property type="evidence" value="ECO:0007669"/>
    <property type="project" value="TreeGrafter"/>
</dbReference>
<name>A0A8S3V8Q2_MYTED</name>
<dbReference type="PANTHER" id="PTHR11388">
    <property type="entry name" value="ORGANIC ANION TRANSPORTER"/>
    <property type="match status" value="1"/>
</dbReference>